<proteinExistence type="predicted"/>
<protein>
    <recommendedName>
        <fullName evidence="3">Miraculin-like</fullName>
    </recommendedName>
</protein>
<dbReference type="AlphaFoldDB" id="A0A6V7QMH7"/>
<dbReference type="EMBL" id="LR862137">
    <property type="protein sequence ID" value="CAD1844343.1"/>
    <property type="molecule type" value="Genomic_DNA"/>
</dbReference>
<evidence type="ECO:0008006" key="3">
    <source>
        <dbReference type="Google" id="ProtNLM"/>
    </source>
</evidence>
<reference evidence="2" key="1">
    <citation type="submission" date="2020-07" db="EMBL/GenBank/DDBJ databases">
        <authorList>
            <person name="Lin J."/>
        </authorList>
    </citation>
    <scope>NUCLEOTIDE SEQUENCE</scope>
</reference>
<dbReference type="PANTHER" id="PTHR33107">
    <property type="entry name" value="KUNITZ TRYPSIN INHIBITOR 2"/>
    <property type="match status" value="1"/>
</dbReference>
<accession>A0A6V7QMH7</accession>
<sequence>MALLLLSLLSLSLFAVPAARAAPRNLFDRLAARGSGGAGGQRFVVTGGVLGNPGPDAVNNWFKIEKFRDISYKIVFCPSVCRSCKVVCGDVGVVGDGGKRFLGLTDAWPFLAKFKNVKSKA</sequence>
<name>A0A6V7QMH7_ANACO</name>
<evidence type="ECO:0000256" key="1">
    <source>
        <dbReference type="SAM" id="SignalP"/>
    </source>
</evidence>
<dbReference type="GO" id="GO:0004866">
    <property type="term" value="F:endopeptidase inhibitor activity"/>
    <property type="evidence" value="ECO:0007669"/>
    <property type="project" value="InterPro"/>
</dbReference>
<dbReference type="PANTHER" id="PTHR33107:SF5">
    <property type="entry name" value="KUNITZ TRYPSIN INHIBITOR 5"/>
    <property type="match status" value="1"/>
</dbReference>
<dbReference type="InterPro" id="IPR002160">
    <property type="entry name" value="Prot_inh_Kunz-lg"/>
</dbReference>
<evidence type="ECO:0000313" key="2">
    <source>
        <dbReference type="EMBL" id="CAD1844343.1"/>
    </source>
</evidence>
<dbReference type="Gene3D" id="2.80.10.50">
    <property type="match status" value="1"/>
</dbReference>
<keyword evidence="1" id="KW-0732">Signal</keyword>
<dbReference type="InterPro" id="IPR011065">
    <property type="entry name" value="Kunitz_inhibitor_STI-like_sf"/>
</dbReference>
<gene>
    <name evidence="2" type="ORF">CB5_LOCUS27554</name>
</gene>
<organism evidence="2">
    <name type="scientific">Ananas comosus var. bracteatus</name>
    <name type="common">red pineapple</name>
    <dbReference type="NCBI Taxonomy" id="296719"/>
    <lineage>
        <taxon>Eukaryota</taxon>
        <taxon>Viridiplantae</taxon>
        <taxon>Streptophyta</taxon>
        <taxon>Embryophyta</taxon>
        <taxon>Tracheophyta</taxon>
        <taxon>Spermatophyta</taxon>
        <taxon>Magnoliopsida</taxon>
        <taxon>Liliopsida</taxon>
        <taxon>Poales</taxon>
        <taxon>Bromeliaceae</taxon>
        <taxon>Bromelioideae</taxon>
        <taxon>Ananas</taxon>
    </lineage>
</organism>
<dbReference type="Pfam" id="PF00197">
    <property type="entry name" value="Kunitz_legume"/>
    <property type="match status" value="1"/>
</dbReference>
<feature type="chain" id="PRO_5028435833" description="Miraculin-like" evidence="1">
    <location>
        <begin position="22"/>
        <end position="121"/>
    </location>
</feature>
<feature type="signal peptide" evidence="1">
    <location>
        <begin position="1"/>
        <end position="21"/>
    </location>
</feature>
<dbReference type="SUPFAM" id="SSF50386">
    <property type="entry name" value="STI-like"/>
    <property type="match status" value="1"/>
</dbReference>